<feature type="transmembrane region" description="Helical" evidence="1">
    <location>
        <begin position="103"/>
        <end position="120"/>
    </location>
</feature>
<feature type="transmembrane region" description="Helical" evidence="1">
    <location>
        <begin position="156"/>
        <end position="174"/>
    </location>
</feature>
<feature type="domain" description="Transglutaminase-like" evidence="2">
    <location>
        <begin position="390"/>
        <end position="462"/>
    </location>
</feature>
<protein>
    <submittedName>
        <fullName evidence="3">TransglutaminaseTgpA domain-containing protein</fullName>
    </submittedName>
</protein>
<keyword evidence="1" id="KW-1133">Transmembrane helix</keyword>
<proteinExistence type="predicted"/>
<organism evidence="3 4">
    <name type="scientific">Chromobacterium aquaticum</name>
    <dbReference type="NCBI Taxonomy" id="467180"/>
    <lineage>
        <taxon>Bacteria</taxon>
        <taxon>Pseudomonadati</taxon>
        <taxon>Pseudomonadota</taxon>
        <taxon>Betaproteobacteria</taxon>
        <taxon>Neisseriales</taxon>
        <taxon>Chromobacteriaceae</taxon>
        <taxon>Chromobacterium</taxon>
    </lineage>
</organism>
<accession>A0ABV8ZQ99</accession>
<sequence>MTRVEFSRVWPVLVAVALSAAPLWLHLPLWLVAAASALLLVKALLVWRGRPPPASWWLLPALALAGWLCWRSLGTLVGREGGGSILLLLLGFKALECERLRDWRVLIALGVFLVAMPLLFDQSPAAAVWLALSLLALTGAMAALEGAPWRGSLRSAASALGLALPLMLVLFVIMPRLSGPLWSMPSAPGRQAVSGLGDSLEPGSVSRLILSQEPAFAAVFEQAPPPRAEMYWRVMLLDRFDGSSWRASGEPPARGGERLSGGAVVAYAITLEPDKGRLPALDVPQPDDEDARQRYGLLLRGDSKENKTLRFQAASRVGGVYASALPAGEQAFYQRLPPGNPRARAWARELAAGGSRAFVRQALQAFRSQGFRYTLSPPLLDQQDGIDQFLFASRQGFCEHYASALAFMARAAGLPARIVVGYQGGEYNPVGRFWQVKSSDAHAWVEIWLADSGQWLRVDPTSAVAPLRLADGAEQSVPALREQGLAGLPPAWLRNLRQNWQAAGFAWQQWVVGYDAARQQNLFQRLGLGESVSVGSVLRALLYGLALACLPLLWWWWRRGLNEEPMAQGWRLLLAQLQRRRVAVGPCDGPLELLRSAKPRLAEAEYRQLKALVQEYVALRYRARDSAEARQREWLRRSRRFRLARK</sequence>
<keyword evidence="1" id="KW-0472">Membrane</keyword>
<dbReference type="InterPro" id="IPR002931">
    <property type="entry name" value="Transglutaminase-like"/>
</dbReference>
<gene>
    <name evidence="3" type="ORF">ACFO0R_05180</name>
</gene>
<keyword evidence="1" id="KW-0812">Transmembrane</keyword>
<feature type="transmembrane region" description="Helical" evidence="1">
    <location>
        <begin position="12"/>
        <end position="41"/>
    </location>
</feature>
<comment type="caution">
    <text evidence="3">The sequence shown here is derived from an EMBL/GenBank/DDBJ whole genome shotgun (WGS) entry which is preliminary data.</text>
</comment>
<dbReference type="Proteomes" id="UP001595999">
    <property type="component" value="Unassembled WGS sequence"/>
</dbReference>
<dbReference type="RefSeq" id="WP_378124246.1">
    <property type="nucleotide sequence ID" value="NZ_JBHSEK010000002.1"/>
</dbReference>
<keyword evidence="4" id="KW-1185">Reference proteome</keyword>
<feature type="transmembrane region" description="Helical" evidence="1">
    <location>
        <begin position="126"/>
        <end position="144"/>
    </location>
</feature>
<dbReference type="SMART" id="SM00460">
    <property type="entry name" value="TGc"/>
    <property type="match status" value="1"/>
</dbReference>
<reference evidence="4" key="1">
    <citation type="journal article" date="2019" name="Int. J. Syst. Evol. Microbiol.">
        <title>The Global Catalogue of Microorganisms (GCM) 10K type strain sequencing project: providing services to taxonomists for standard genome sequencing and annotation.</title>
        <authorList>
            <consortium name="The Broad Institute Genomics Platform"/>
            <consortium name="The Broad Institute Genome Sequencing Center for Infectious Disease"/>
            <person name="Wu L."/>
            <person name="Ma J."/>
        </authorList>
    </citation>
    <scope>NUCLEOTIDE SEQUENCE [LARGE SCALE GENOMIC DNA]</scope>
    <source>
        <strain evidence="4">CGMCC 4.7608</strain>
    </source>
</reference>
<dbReference type="InterPro" id="IPR021878">
    <property type="entry name" value="TgpA_N"/>
</dbReference>
<dbReference type="Pfam" id="PF11992">
    <property type="entry name" value="TgpA_N"/>
    <property type="match status" value="1"/>
</dbReference>
<evidence type="ECO:0000256" key="1">
    <source>
        <dbReference type="SAM" id="Phobius"/>
    </source>
</evidence>
<dbReference type="InterPro" id="IPR052901">
    <property type="entry name" value="Bact_TGase-like"/>
</dbReference>
<dbReference type="Pfam" id="PF01841">
    <property type="entry name" value="Transglut_core"/>
    <property type="match status" value="1"/>
</dbReference>
<name>A0ABV8ZQ99_9NEIS</name>
<dbReference type="Gene3D" id="3.10.620.30">
    <property type="match status" value="1"/>
</dbReference>
<evidence type="ECO:0000313" key="3">
    <source>
        <dbReference type="EMBL" id="MFC4489006.1"/>
    </source>
</evidence>
<dbReference type="PANTHER" id="PTHR42736:SF1">
    <property type="entry name" value="PROTEIN-GLUTAMINE GAMMA-GLUTAMYLTRANSFERASE"/>
    <property type="match status" value="1"/>
</dbReference>
<feature type="transmembrane region" description="Helical" evidence="1">
    <location>
        <begin position="540"/>
        <end position="557"/>
    </location>
</feature>
<evidence type="ECO:0000259" key="2">
    <source>
        <dbReference type="SMART" id="SM00460"/>
    </source>
</evidence>
<evidence type="ECO:0000313" key="4">
    <source>
        <dbReference type="Proteomes" id="UP001595999"/>
    </source>
</evidence>
<dbReference type="EMBL" id="JBHSEK010000002">
    <property type="protein sequence ID" value="MFC4489006.1"/>
    <property type="molecule type" value="Genomic_DNA"/>
</dbReference>
<dbReference type="InterPro" id="IPR038765">
    <property type="entry name" value="Papain-like_cys_pep_sf"/>
</dbReference>
<feature type="transmembrane region" description="Helical" evidence="1">
    <location>
        <begin position="53"/>
        <end position="70"/>
    </location>
</feature>
<dbReference type="PANTHER" id="PTHR42736">
    <property type="entry name" value="PROTEIN-GLUTAMINE GAMMA-GLUTAMYLTRANSFERASE"/>
    <property type="match status" value="1"/>
</dbReference>
<dbReference type="SUPFAM" id="SSF54001">
    <property type="entry name" value="Cysteine proteinases"/>
    <property type="match status" value="1"/>
</dbReference>